<sequence length="435" mass="48532">MTIALTYPQRARPVPRRDPALYSTRRFLDRQALNAERYLAGLAPIRVEEFGSPAIAPTGAHIAAANALVDELRRALSGDVVAMRRMRDALAAAPEGDIQPFLELKARVYRQTKEGEKLFAFYRGIFDQRSGRFGGRLRGVDRIARNCYQAIWLGLGRARSVPAPQPFAYIEDGNGPATYRRGVKLSKLGKRANPFPLVKIPQHRLHNPWTLGAIPHEVAHNLQNDLGLWQVMPQVITRRMTGRVPPEALAVWARWHKEAFADYAGCLLIGPAYVESLIDVVGRSQRQVAAFNPDGVHPTPILRVPMNCVLLRRMGFADEARAFVTAWHRIYPLRLRRGLPKALRESFDDGATLMVEAICETALPQLGGRSLRHVISFTKKDVAFVREAADRLLRGENTGVLPERYLIAAARRAITRKGADPVAIAGHFYATLGRV</sequence>
<dbReference type="Proteomes" id="UP001597474">
    <property type="component" value="Unassembled WGS sequence"/>
</dbReference>
<evidence type="ECO:0000313" key="1">
    <source>
        <dbReference type="EMBL" id="MFD2740291.1"/>
    </source>
</evidence>
<gene>
    <name evidence="1" type="ORF">ACFSUD_11955</name>
</gene>
<reference evidence="2" key="1">
    <citation type="journal article" date="2019" name="Int. J. Syst. Evol. Microbiol.">
        <title>The Global Catalogue of Microorganisms (GCM) 10K type strain sequencing project: providing services to taxonomists for standard genome sequencing and annotation.</title>
        <authorList>
            <consortium name="The Broad Institute Genomics Platform"/>
            <consortium name="The Broad Institute Genome Sequencing Center for Infectious Disease"/>
            <person name="Wu L."/>
            <person name="Ma J."/>
        </authorList>
    </citation>
    <scope>NUCLEOTIDE SEQUENCE [LARGE SCALE GENOMIC DNA]</scope>
    <source>
        <strain evidence="2">TISTR 2562</strain>
    </source>
</reference>
<proteinExistence type="predicted"/>
<keyword evidence="2" id="KW-1185">Reference proteome</keyword>
<dbReference type="RefSeq" id="WP_386374696.1">
    <property type="nucleotide sequence ID" value="NZ_JBHUMP010000009.1"/>
</dbReference>
<protein>
    <submittedName>
        <fullName evidence="1">Uncharacterized protein</fullName>
    </submittedName>
</protein>
<dbReference type="EMBL" id="JBHUMP010000009">
    <property type="protein sequence ID" value="MFD2740291.1"/>
    <property type="molecule type" value="Genomic_DNA"/>
</dbReference>
<accession>A0ABW5U4Z1</accession>
<evidence type="ECO:0000313" key="2">
    <source>
        <dbReference type="Proteomes" id="UP001597474"/>
    </source>
</evidence>
<name>A0ABW5U4Z1_9RHOB</name>
<organism evidence="1 2">
    <name type="scientific">Sulfitobacter aestuarii</name>
    <dbReference type="NCBI Taxonomy" id="2161676"/>
    <lineage>
        <taxon>Bacteria</taxon>
        <taxon>Pseudomonadati</taxon>
        <taxon>Pseudomonadota</taxon>
        <taxon>Alphaproteobacteria</taxon>
        <taxon>Rhodobacterales</taxon>
        <taxon>Roseobacteraceae</taxon>
        <taxon>Sulfitobacter</taxon>
    </lineage>
</organism>
<comment type="caution">
    <text evidence="1">The sequence shown here is derived from an EMBL/GenBank/DDBJ whole genome shotgun (WGS) entry which is preliminary data.</text>
</comment>